<dbReference type="Proteomes" id="UP001139089">
    <property type="component" value="Unassembled WGS sequence"/>
</dbReference>
<dbReference type="InterPro" id="IPR051082">
    <property type="entry name" value="Pentapeptide-BTB/POZ_domain"/>
</dbReference>
<dbReference type="RefSeq" id="WP_231815201.1">
    <property type="nucleotide sequence ID" value="NZ_JAJOZR010000008.1"/>
</dbReference>
<name>A0A9X1NVG6_9HYPH</name>
<organism evidence="1 2">
    <name type="scientific">Rhizobium quercicola</name>
    <dbReference type="NCBI Taxonomy" id="2901226"/>
    <lineage>
        <taxon>Bacteria</taxon>
        <taxon>Pseudomonadati</taxon>
        <taxon>Pseudomonadota</taxon>
        <taxon>Alphaproteobacteria</taxon>
        <taxon>Hyphomicrobiales</taxon>
        <taxon>Rhizobiaceae</taxon>
        <taxon>Rhizobium/Agrobacterium group</taxon>
        <taxon>Rhizobium</taxon>
    </lineage>
</organism>
<accession>A0A9X1NVG6</accession>
<dbReference type="Pfam" id="PF00805">
    <property type="entry name" value="Pentapeptide"/>
    <property type="match status" value="1"/>
</dbReference>
<reference evidence="1" key="1">
    <citation type="submission" date="2021-12" db="EMBL/GenBank/DDBJ databases">
        <authorList>
            <person name="Li Y."/>
        </authorList>
    </citation>
    <scope>NUCLEOTIDE SEQUENCE</scope>
    <source>
        <strain evidence="1">DKSPLA3</strain>
    </source>
</reference>
<keyword evidence="2" id="KW-1185">Reference proteome</keyword>
<dbReference type="PANTHER" id="PTHR14136">
    <property type="entry name" value="BTB_POZ DOMAIN-CONTAINING PROTEIN KCTD9"/>
    <property type="match status" value="1"/>
</dbReference>
<dbReference type="Pfam" id="PF13599">
    <property type="entry name" value="Pentapeptide_4"/>
    <property type="match status" value="1"/>
</dbReference>
<dbReference type="SUPFAM" id="SSF141571">
    <property type="entry name" value="Pentapeptide repeat-like"/>
    <property type="match status" value="1"/>
</dbReference>
<evidence type="ECO:0000313" key="2">
    <source>
        <dbReference type="Proteomes" id="UP001139089"/>
    </source>
</evidence>
<dbReference type="PANTHER" id="PTHR14136:SF17">
    <property type="entry name" value="BTB_POZ DOMAIN-CONTAINING PROTEIN KCTD9"/>
    <property type="match status" value="1"/>
</dbReference>
<dbReference type="InterPro" id="IPR001646">
    <property type="entry name" value="5peptide_repeat"/>
</dbReference>
<dbReference type="AlphaFoldDB" id="A0A9X1NVG6"/>
<dbReference type="EMBL" id="JAJOZR010000008">
    <property type="protein sequence ID" value="MCD7110073.1"/>
    <property type="molecule type" value="Genomic_DNA"/>
</dbReference>
<gene>
    <name evidence="1" type="ORF">LRX75_13600</name>
</gene>
<protein>
    <submittedName>
        <fullName evidence="1">Pentapeptide repeat-containing protein</fullName>
    </submittedName>
</protein>
<comment type="caution">
    <text evidence="1">The sequence shown here is derived from an EMBL/GenBank/DDBJ whole genome shotgun (WGS) entry which is preliminary data.</text>
</comment>
<sequence length="259" mass="26635">MTNHTGRARTHSFRAWASLDRIKAARHAGLPLAGLCAGLVLAGLSGTAGPVAAADCEATPNAGIDWSGCSKANLMLPSSTLTKAVLAGANLSATDLGSSDLTEANLEKATLIRASLSGATAGKANFSRIEAYRSNFSGIKAAGASFAGAELQRTNLTEADLTGADFSKAELSRVNFSKSTITGTRFSLANLARAKLTGAIFTGPIAFDEAFLFLTRVEGLDLSAATGLKQEQIALACGDGKTKLPPGLTPPPTWPCKHD</sequence>
<evidence type="ECO:0000313" key="1">
    <source>
        <dbReference type="EMBL" id="MCD7110073.1"/>
    </source>
</evidence>
<dbReference type="Gene3D" id="2.160.20.80">
    <property type="entry name" value="E3 ubiquitin-protein ligase SopA"/>
    <property type="match status" value="2"/>
</dbReference>
<proteinExistence type="predicted"/>